<dbReference type="EMBL" id="CP019650">
    <property type="protein sequence ID" value="AQQ67776.1"/>
    <property type="molecule type" value="Genomic_DNA"/>
</dbReference>
<dbReference type="Pfam" id="PF03547">
    <property type="entry name" value="Mem_trans"/>
    <property type="match status" value="1"/>
</dbReference>
<keyword evidence="5 8" id="KW-0812">Transmembrane</keyword>
<evidence type="ECO:0000313" key="9">
    <source>
        <dbReference type="EMBL" id="AQQ67776.1"/>
    </source>
</evidence>
<feature type="transmembrane region" description="Helical" evidence="8">
    <location>
        <begin position="101"/>
        <end position="120"/>
    </location>
</feature>
<evidence type="ECO:0000256" key="7">
    <source>
        <dbReference type="ARBA" id="ARBA00023136"/>
    </source>
</evidence>
<dbReference type="Gene3D" id="1.20.1530.20">
    <property type="match status" value="1"/>
</dbReference>
<organism evidence="9 10">
    <name type="scientific">Microbulbifer agarilyticus</name>
    <dbReference type="NCBI Taxonomy" id="260552"/>
    <lineage>
        <taxon>Bacteria</taxon>
        <taxon>Pseudomonadati</taxon>
        <taxon>Pseudomonadota</taxon>
        <taxon>Gammaproteobacteria</taxon>
        <taxon>Cellvibrionales</taxon>
        <taxon>Microbulbiferaceae</taxon>
        <taxon>Microbulbifer</taxon>
    </lineage>
</organism>
<sequence length="314" mass="32937">MDAVADTFSFALSVTAPIFLTLLVGYGLARAKLLSNSFVDDASRLVFLITLPALLFFNIFGSDADPTDEWPLLLAGLLGTVLTVPLAWLCARPLAYGDRSAFIQGAFRGNLGIIGLAWAVNAYGPSGLAQAALLMAVITIFYNIAAVALFAVYSQKAKFSWRKLAIDVARNPLIVAIVSALIAKAIGLQLPQMVVQTGEYLASVTLPLALLCIGASLDLSMLRRSSFGAVVASAFKLLVVPVVLVSIGWMFQLDGQSMAILFLLAAAPTASASFIMARALGGNSQLAANIVAISTLFSIVTASLGLALLKVNLP</sequence>
<feature type="transmembrane region" description="Helical" evidence="8">
    <location>
        <begin position="229"/>
        <end position="251"/>
    </location>
</feature>
<keyword evidence="3" id="KW-0813">Transport</keyword>
<feature type="transmembrane region" description="Helical" evidence="8">
    <location>
        <begin position="200"/>
        <end position="217"/>
    </location>
</feature>
<keyword evidence="6 8" id="KW-1133">Transmembrane helix</keyword>
<comment type="subcellular location">
    <subcellularLocation>
        <location evidence="1">Cell membrane</location>
        <topology evidence="1">Multi-pass membrane protein</topology>
    </subcellularLocation>
</comment>
<dbReference type="AlphaFoldDB" id="A0A1Q2M547"/>
<dbReference type="InterPro" id="IPR004776">
    <property type="entry name" value="Mem_transp_PIN-like"/>
</dbReference>
<dbReference type="RefSeq" id="WP_077403760.1">
    <property type="nucleotide sequence ID" value="NZ_CP019650.1"/>
</dbReference>
<evidence type="ECO:0000313" key="10">
    <source>
        <dbReference type="Proteomes" id="UP000188219"/>
    </source>
</evidence>
<dbReference type="GO" id="GO:0055085">
    <property type="term" value="P:transmembrane transport"/>
    <property type="evidence" value="ECO:0007669"/>
    <property type="project" value="InterPro"/>
</dbReference>
<dbReference type="KEGG" id="maga:Mag101_09080"/>
<dbReference type="PANTHER" id="PTHR36838">
    <property type="entry name" value="AUXIN EFFLUX CARRIER FAMILY PROTEIN"/>
    <property type="match status" value="1"/>
</dbReference>
<dbReference type="eggNOG" id="COG0679">
    <property type="taxonomic scope" value="Bacteria"/>
</dbReference>
<feature type="transmembrane region" description="Helical" evidence="8">
    <location>
        <begin position="132"/>
        <end position="153"/>
    </location>
</feature>
<dbReference type="Proteomes" id="UP000188219">
    <property type="component" value="Chromosome"/>
</dbReference>
<proteinExistence type="inferred from homology"/>
<dbReference type="OrthoDB" id="9786439at2"/>
<feature type="transmembrane region" description="Helical" evidence="8">
    <location>
        <begin position="6"/>
        <end position="29"/>
    </location>
</feature>
<evidence type="ECO:0000256" key="1">
    <source>
        <dbReference type="ARBA" id="ARBA00004651"/>
    </source>
</evidence>
<feature type="transmembrane region" description="Helical" evidence="8">
    <location>
        <begin position="286"/>
        <end position="309"/>
    </location>
</feature>
<keyword evidence="7 8" id="KW-0472">Membrane</keyword>
<accession>A0A1Q2M547</accession>
<evidence type="ECO:0000256" key="3">
    <source>
        <dbReference type="ARBA" id="ARBA00022448"/>
    </source>
</evidence>
<evidence type="ECO:0000256" key="8">
    <source>
        <dbReference type="SAM" id="Phobius"/>
    </source>
</evidence>
<dbReference type="InterPro" id="IPR038770">
    <property type="entry name" value="Na+/solute_symporter_sf"/>
</dbReference>
<evidence type="ECO:0000256" key="2">
    <source>
        <dbReference type="ARBA" id="ARBA00010145"/>
    </source>
</evidence>
<feature type="transmembrane region" description="Helical" evidence="8">
    <location>
        <begin position="173"/>
        <end position="194"/>
    </location>
</feature>
<protein>
    <submittedName>
        <fullName evidence="9">Transporter</fullName>
    </submittedName>
</protein>
<feature type="transmembrane region" description="Helical" evidence="8">
    <location>
        <begin position="257"/>
        <end position="277"/>
    </location>
</feature>
<dbReference type="STRING" id="260552.Mag101_09080"/>
<reference evidence="9" key="1">
    <citation type="submission" date="2017-02" db="EMBL/GenBank/DDBJ databases">
        <title>Genome of Microbulbifer agarilyticus GP101.</title>
        <authorList>
            <person name="Jung J."/>
            <person name="Bae S.S."/>
            <person name="Baek K."/>
        </authorList>
    </citation>
    <scope>NUCLEOTIDE SEQUENCE [LARGE SCALE GENOMIC DNA]</scope>
    <source>
        <strain evidence="9">GP101</strain>
    </source>
</reference>
<dbReference type="GO" id="GO:0005886">
    <property type="term" value="C:plasma membrane"/>
    <property type="evidence" value="ECO:0007669"/>
    <property type="project" value="UniProtKB-SubCell"/>
</dbReference>
<feature type="transmembrane region" description="Helical" evidence="8">
    <location>
        <begin position="41"/>
        <end position="60"/>
    </location>
</feature>
<feature type="transmembrane region" description="Helical" evidence="8">
    <location>
        <begin position="72"/>
        <end position="89"/>
    </location>
</feature>
<evidence type="ECO:0000256" key="5">
    <source>
        <dbReference type="ARBA" id="ARBA00022692"/>
    </source>
</evidence>
<keyword evidence="10" id="KW-1185">Reference proteome</keyword>
<name>A0A1Q2M547_9GAMM</name>
<keyword evidence="4" id="KW-1003">Cell membrane</keyword>
<gene>
    <name evidence="9" type="ORF">Mag101_09080</name>
</gene>
<evidence type="ECO:0000256" key="4">
    <source>
        <dbReference type="ARBA" id="ARBA00022475"/>
    </source>
</evidence>
<comment type="similarity">
    <text evidence="2">Belongs to the auxin efflux carrier (TC 2.A.69) family.</text>
</comment>
<dbReference type="PANTHER" id="PTHR36838:SF4">
    <property type="entry name" value="AUXIN EFFLUX CARRIER FAMILY PROTEIN"/>
    <property type="match status" value="1"/>
</dbReference>
<evidence type="ECO:0000256" key="6">
    <source>
        <dbReference type="ARBA" id="ARBA00022989"/>
    </source>
</evidence>